<evidence type="ECO:0000259" key="1">
    <source>
        <dbReference type="Pfam" id="PF13905"/>
    </source>
</evidence>
<proteinExistence type="predicted"/>
<dbReference type="Pfam" id="PF13905">
    <property type="entry name" value="Thioredoxin_8"/>
    <property type="match status" value="1"/>
</dbReference>
<dbReference type="SUPFAM" id="SSF52833">
    <property type="entry name" value="Thioredoxin-like"/>
    <property type="match status" value="1"/>
</dbReference>
<dbReference type="AlphaFoldDB" id="A0AAU9JZW0"/>
<comment type="caution">
    <text evidence="2">The sequence shown here is derived from an EMBL/GenBank/DDBJ whole genome shotgun (WGS) entry which is preliminary data.</text>
</comment>
<dbReference type="InterPro" id="IPR012336">
    <property type="entry name" value="Thioredoxin-like_fold"/>
</dbReference>
<organism evidence="2 3">
    <name type="scientific">Blepharisma stoltei</name>
    <dbReference type="NCBI Taxonomy" id="1481888"/>
    <lineage>
        <taxon>Eukaryota</taxon>
        <taxon>Sar</taxon>
        <taxon>Alveolata</taxon>
        <taxon>Ciliophora</taxon>
        <taxon>Postciliodesmatophora</taxon>
        <taxon>Heterotrichea</taxon>
        <taxon>Heterotrichida</taxon>
        <taxon>Blepharismidae</taxon>
        <taxon>Blepharisma</taxon>
    </lineage>
</organism>
<evidence type="ECO:0000313" key="3">
    <source>
        <dbReference type="Proteomes" id="UP001162131"/>
    </source>
</evidence>
<evidence type="ECO:0000313" key="2">
    <source>
        <dbReference type="EMBL" id="CAG9326431.1"/>
    </source>
</evidence>
<accession>A0AAU9JZW0</accession>
<keyword evidence="3" id="KW-1185">Reference proteome</keyword>
<feature type="domain" description="Thioredoxin-like fold" evidence="1">
    <location>
        <begin position="26"/>
        <end position="71"/>
    </location>
</feature>
<dbReference type="Gene3D" id="3.40.30.10">
    <property type="entry name" value="Glutaredoxin"/>
    <property type="match status" value="1"/>
</dbReference>
<name>A0AAU9JZW0_9CILI</name>
<dbReference type="InterPro" id="IPR036249">
    <property type="entry name" value="Thioredoxin-like_sf"/>
</dbReference>
<reference evidence="2" key="1">
    <citation type="submission" date="2021-09" db="EMBL/GenBank/DDBJ databases">
        <authorList>
            <consortium name="AG Swart"/>
            <person name="Singh M."/>
            <person name="Singh A."/>
            <person name="Seah K."/>
            <person name="Emmerich C."/>
        </authorList>
    </citation>
    <scope>NUCLEOTIDE SEQUENCE</scope>
    <source>
        <strain evidence="2">ATCC30299</strain>
    </source>
</reference>
<protein>
    <recommendedName>
        <fullName evidence="1">Thioredoxin-like fold domain-containing protein</fullName>
    </recommendedName>
</protein>
<dbReference type="Proteomes" id="UP001162131">
    <property type="component" value="Unassembled WGS sequence"/>
</dbReference>
<dbReference type="EMBL" id="CAJZBQ010000040">
    <property type="protein sequence ID" value="CAG9326431.1"/>
    <property type="molecule type" value="Genomic_DNA"/>
</dbReference>
<sequence length="73" mass="8454">MKALFGPYLFGKAGLVESHILDLQPLILLYFSSSTWFPCREFTPKLIDFYNKVNTPTKQAEIVLIPWDMNETD</sequence>
<gene>
    <name evidence="2" type="ORF">BSTOLATCC_MIC40858</name>
</gene>